<proteinExistence type="predicted"/>
<keyword evidence="3" id="KW-1185">Reference proteome</keyword>
<dbReference type="EMBL" id="SACR01000002">
    <property type="protein sequence ID" value="RVU47510.1"/>
    <property type="molecule type" value="Genomic_DNA"/>
</dbReference>
<evidence type="ECO:0000313" key="3">
    <source>
        <dbReference type="Proteomes" id="UP000285575"/>
    </source>
</evidence>
<protein>
    <submittedName>
        <fullName evidence="2">DUF3299 domain-containing protein</fullName>
    </submittedName>
</protein>
<dbReference type="OrthoDB" id="9784998at2"/>
<sequence length="204" mass="22050">MRRLLPTTASAALALMLAAATGPAAAQPQGVPLMKPPIAATPPAAKTPQAQAFRTITWEALVPKDWDPFAEFKGIDLASMQDGDPRTNELMKRMRAVWDRAPVNTALVGQQVRIPGFVVPLEDTKDGIKEFLLVPYFGACVHSPPPPSNQIIHVLPQSAVKNVRSMDAVWITGTLTNEQTDSYMGAASWRLSAVGVVPYEAPKR</sequence>
<dbReference type="Proteomes" id="UP000285575">
    <property type="component" value="Unassembled WGS sequence"/>
</dbReference>
<dbReference type="Pfam" id="PF11736">
    <property type="entry name" value="DUF3299"/>
    <property type="match status" value="1"/>
</dbReference>
<gene>
    <name evidence="2" type="ORF">EOE66_07150</name>
</gene>
<keyword evidence="1" id="KW-0732">Signal</keyword>
<accession>A0A437RL38</accession>
<comment type="caution">
    <text evidence="2">The sequence shown here is derived from an EMBL/GenBank/DDBJ whole genome shotgun (WGS) entry which is preliminary data.</text>
</comment>
<name>A0A437RL38_9BURK</name>
<dbReference type="RefSeq" id="WP_128227973.1">
    <property type="nucleotide sequence ID" value="NZ_SACR01000002.1"/>
</dbReference>
<organism evidence="2 3">
    <name type="scientific">Rubrivivax rivuli</name>
    <dbReference type="NCBI Taxonomy" id="1862385"/>
    <lineage>
        <taxon>Bacteria</taxon>
        <taxon>Pseudomonadati</taxon>
        <taxon>Pseudomonadota</taxon>
        <taxon>Betaproteobacteria</taxon>
        <taxon>Burkholderiales</taxon>
        <taxon>Sphaerotilaceae</taxon>
        <taxon>Rubrivivax</taxon>
    </lineage>
</organism>
<reference evidence="2 3" key="1">
    <citation type="submission" date="2019-01" db="EMBL/GenBank/DDBJ databases">
        <authorList>
            <person name="Chen W.-M."/>
        </authorList>
    </citation>
    <scope>NUCLEOTIDE SEQUENCE [LARGE SCALE GENOMIC DNA]</scope>
    <source>
        <strain evidence="2 3">KYPY4</strain>
    </source>
</reference>
<dbReference type="AlphaFoldDB" id="A0A437RL38"/>
<evidence type="ECO:0000313" key="2">
    <source>
        <dbReference type="EMBL" id="RVU47510.1"/>
    </source>
</evidence>
<dbReference type="Gene3D" id="2.40.50.870">
    <property type="entry name" value="Protein of unknown function (DUF3299)"/>
    <property type="match status" value="1"/>
</dbReference>
<feature type="signal peptide" evidence="1">
    <location>
        <begin position="1"/>
        <end position="26"/>
    </location>
</feature>
<feature type="chain" id="PRO_5019093674" evidence="1">
    <location>
        <begin position="27"/>
        <end position="204"/>
    </location>
</feature>
<evidence type="ECO:0000256" key="1">
    <source>
        <dbReference type="SAM" id="SignalP"/>
    </source>
</evidence>
<dbReference type="InterPro" id="IPR021727">
    <property type="entry name" value="DUF3299"/>
</dbReference>